<gene>
    <name evidence="2" type="ORF">GCM10010274_58430</name>
</gene>
<evidence type="ECO:0000313" key="3">
    <source>
        <dbReference type="Proteomes" id="UP000636661"/>
    </source>
</evidence>
<proteinExistence type="predicted"/>
<dbReference type="Proteomes" id="UP000636661">
    <property type="component" value="Unassembled WGS sequence"/>
</dbReference>
<comment type="caution">
    <text evidence="2">The sequence shown here is derived from an EMBL/GenBank/DDBJ whole genome shotgun (WGS) entry which is preliminary data.</text>
</comment>
<accession>A0A918M7R8</accession>
<reference evidence="2" key="2">
    <citation type="submission" date="2020-09" db="EMBL/GenBank/DDBJ databases">
        <authorList>
            <person name="Sun Q."/>
            <person name="Ohkuma M."/>
        </authorList>
    </citation>
    <scope>NUCLEOTIDE SEQUENCE</scope>
    <source>
        <strain evidence="2">JCM 4391</strain>
    </source>
</reference>
<dbReference type="AlphaFoldDB" id="A0A918M7R8"/>
<feature type="compositionally biased region" description="Basic and acidic residues" evidence="1">
    <location>
        <begin position="135"/>
        <end position="149"/>
    </location>
</feature>
<reference evidence="2" key="1">
    <citation type="journal article" date="2014" name="Int. J. Syst. Evol. Microbiol.">
        <title>Complete genome sequence of Corynebacterium casei LMG S-19264T (=DSM 44701T), isolated from a smear-ripened cheese.</title>
        <authorList>
            <consortium name="US DOE Joint Genome Institute (JGI-PGF)"/>
            <person name="Walter F."/>
            <person name="Albersmeier A."/>
            <person name="Kalinowski J."/>
            <person name="Ruckert C."/>
        </authorList>
    </citation>
    <scope>NUCLEOTIDE SEQUENCE</scope>
    <source>
        <strain evidence="2">JCM 4391</strain>
    </source>
</reference>
<evidence type="ECO:0000256" key="1">
    <source>
        <dbReference type="SAM" id="MobiDB-lite"/>
    </source>
</evidence>
<dbReference type="RefSeq" id="WP_189554278.1">
    <property type="nucleotide sequence ID" value="NZ_BMTP01000020.1"/>
</dbReference>
<protein>
    <submittedName>
        <fullName evidence="2">Uncharacterized protein</fullName>
    </submittedName>
</protein>
<name>A0A918M7R8_9ACTN</name>
<sequence length="149" mass="15972">MTTPPPASPDVTDIDQALADRAQSSGDYLAGVIAAAMLDTVGQPAKLPELLWPDEEATLIRAVWEAGLTVGYRAAKLTVQPQWTAEGLGRLRAALSEAGYTAMGRLVQRSAALHQTVETPVCRTGNTWSPWTHPADTEHGTTRDSEGHR</sequence>
<dbReference type="EMBL" id="BMTP01000020">
    <property type="protein sequence ID" value="GGU61977.1"/>
    <property type="molecule type" value="Genomic_DNA"/>
</dbReference>
<keyword evidence="3" id="KW-1185">Reference proteome</keyword>
<organism evidence="2 3">
    <name type="scientific">Streptomyces lavendofoliae</name>
    <dbReference type="NCBI Taxonomy" id="67314"/>
    <lineage>
        <taxon>Bacteria</taxon>
        <taxon>Bacillati</taxon>
        <taxon>Actinomycetota</taxon>
        <taxon>Actinomycetes</taxon>
        <taxon>Kitasatosporales</taxon>
        <taxon>Streptomycetaceae</taxon>
        <taxon>Streptomyces</taxon>
    </lineage>
</organism>
<evidence type="ECO:0000313" key="2">
    <source>
        <dbReference type="EMBL" id="GGU61977.1"/>
    </source>
</evidence>
<feature type="region of interest" description="Disordered" evidence="1">
    <location>
        <begin position="125"/>
        <end position="149"/>
    </location>
</feature>